<evidence type="ECO:0000256" key="1">
    <source>
        <dbReference type="SAM" id="MobiDB-lite"/>
    </source>
</evidence>
<comment type="caution">
    <text evidence="3">The sequence shown here is derived from an EMBL/GenBank/DDBJ whole genome shotgun (WGS) entry which is preliminary data.</text>
</comment>
<feature type="transmembrane region" description="Helical" evidence="2">
    <location>
        <begin position="21"/>
        <end position="39"/>
    </location>
</feature>
<feature type="transmembrane region" description="Helical" evidence="2">
    <location>
        <begin position="117"/>
        <end position="138"/>
    </location>
</feature>
<feature type="transmembrane region" description="Helical" evidence="2">
    <location>
        <begin position="54"/>
        <end position="74"/>
    </location>
</feature>
<feature type="region of interest" description="Disordered" evidence="1">
    <location>
        <begin position="1"/>
        <end position="20"/>
    </location>
</feature>
<evidence type="ECO:0000256" key="2">
    <source>
        <dbReference type="SAM" id="Phobius"/>
    </source>
</evidence>
<dbReference type="RefSeq" id="WP_315732310.1">
    <property type="nucleotide sequence ID" value="NZ_JAVYII010000003.1"/>
</dbReference>
<gene>
    <name evidence="3" type="ORF">RDV89_07345</name>
</gene>
<dbReference type="Proteomes" id="UP001268542">
    <property type="component" value="Unassembled WGS sequence"/>
</dbReference>
<name>A0ABU3PUH9_9ACTN</name>
<keyword evidence="2" id="KW-0472">Membrane</keyword>
<dbReference type="EMBL" id="JAVYII010000003">
    <property type="protein sequence ID" value="MDT9592877.1"/>
    <property type="molecule type" value="Genomic_DNA"/>
</dbReference>
<reference evidence="3 4" key="1">
    <citation type="submission" date="2023-08" db="EMBL/GenBank/DDBJ databases">
        <title>Nocardioides seae sp. nov., a bacterium isolated from a soil.</title>
        <authorList>
            <person name="Wang X."/>
        </authorList>
    </citation>
    <scope>NUCLEOTIDE SEQUENCE [LARGE SCALE GENOMIC DNA]</scope>
    <source>
        <strain evidence="3 4">YZH12</strain>
    </source>
</reference>
<evidence type="ECO:0000313" key="3">
    <source>
        <dbReference type="EMBL" id="MDT9592877.1"/>
    </source>
</evidence>
<protein>
    <recommendedName>
        <fullName evidence="5">Integral membrane protein</fullName>
    </recommendedName>
</protein>
<keyword evidence="2" id="KW-0812">Transmembrane</keyword>
<accession>A0ABU3PUH9</accession>
<keyword evidence="4" id="KW-1185">Reference proteome</keyword>
<proteinExistence type="predicted"/>
<feature type="compositionally biased region" description="Pro residues" evidence="1">
    <location>
        <begin position="1"/>
        <end position="11"/>
    </location>
</feature>
<evidence type="ECO:0000313" key="4">
    <source>
        <dbReference type="Proteomes" id="UP001268542"/>
    </source>
</evidence>
<feature type="transmembrane region" description="Helical" evidence="2">
    <location>
        <begin position="83"/>
        <end position="105"/>
    </location>
</feature>
<evidence type="ECO:0008006" key="5">
    <source>
        <dbReference type="Google" id="ProtNLM"/>
    </source>
</evidence>
<sequence>MPESRPAPGPRPTQGRRTSSGAGRVLVAVYAVLALSATGRSSVQLLTHADEAPVPYALSALAALVYIAATLGLARDGDVWRRVAWVAVLVELVGVVAIGTVSVVHADWFPDDTVWSVYGMGYGFLPLVLPFLGVAWLLRTRPRAA</sequence>
<organism evidence="3 4">
    <name type="scientific">Nocardioides imazamoxiresistens</name>
    <dbReference type="NCBI Taxonomy" id="3231893"/>
    <lineage>
        <taxon>Bacteria</taxon>
        <taxon>Bacillati</taxon>
        <taxon>Actinomycetota</taxon>
        <taxon>Actinomycetes</taxon>
        <taxon>Propionibacteriales</taxon>
        <taxon>Nocardioidaceae</taxon>
        <taxon>Nocardioides</taxon>
    </lineage>
</organism>
<keyword evidence="2" id="KW-1133">Transmembrane helix</keyword>